<gene>
    <name evidence="1" type="ORF">B0I18_101751</name>
</gene>
<dbReference type="RefSeq" id="WP_106521293.1">
    <property type="nucleotide sequence ID" value="NZ_PYGD01000001.1"/>
</dbReference>
<evidence type="ECO:0000313" key="2">
    <source>
        <dbReference type="Proteomes" id="UP000240572"/>
    </source>
</evidence>
<dbReference type="PROSITE" id="PS51257">
    <property type="entry name" value="PROKAR_LIPOPROTEIN"/>
    <property type="match status" value="1"/>
</dbReference>
<protein>
    <recommendedName>
        <fullName evidence="3">Type 1 periplasmic binding fold superfamily protein</fullName>
    </recommendedName>
</protein>
<organism evidence="1 2">
    <name type="scientific">Taibaiella chishuiensis</name>
    <dbReference type="NCBI Taxonomy" id="1434707"/>
    <lineage>
        <taxon>Bacteria</taxon>
        <taxon>Pseudomonadati</taxon>
        <taxon>Bacteroidota</taxon>
        <taxon>Chitinophagia</taxon>
        <taxon>Chitinophagales</taxon>
        <taxon>Chitinophagaceae</taxon>
        <taxon>Taibaiella</taxon>
    </lineage>
</organism>
<sequence>MKKITSRLAFIAAIAGIITISSCSKDKPTPTPEPAQEEYDAARIQFIALDASGNQTTDTTTVNFGKDGVPSPSHSHLAPGGKYRTLITLFYKGNSINQEIIDEGTEHKFFFIPSVAAGVTNFVYNDKDKDNRGIGLDGTMTIGSGEFDLKIVLRHALDKSKPEAQAWNSPNYTAAGGEDDLNVAFEIHAE</sequence>
<proteinExistence type="predicted"/>
<dbReference type="Proteomes" id="UP000240572">
    <property type="component" value="Unassembled WGS sequence"/>
</dbReference>
<name>A0A2P8DBP0_9BACT</name>
<reference evidence="1 2" key="1">
    <citation type="submission" date="2018-03" db="EMBL/GenBank/DDBJ databases">
        <title>Genomic Encyclopedia of Type Strains, Phase III (KMG-III): the genomes of soil and plant-associated and newly described type strains.</title>
        <authorList>
            <person name="Whitman W."/>
        </authorList>
    </citation>
    <scope>NUCLEOTIDE SEQUENCE [LARGE SCALE GENOMIC DNA]</scope>
    <source>
        <strain evidence="1 2">CGMCC 1.12700</strain>
    </source>
</reference>
<evidence type="ECO:0008006" key="3">
    <source>
        <dbReference type="Google" id="ProtNLM"/>
    </source>
</evidence>
<accession>A0A2P8DBP0</accession>
<dbReference type="AlphaFoldDB" id="A0A2P8DBP0"/>
<keyword evidence="2" id="KW-1185">Reference proteome</keyword>
<comment type="caution">
    <text evidence="1">The sequence shown here is derived from an EMBL/GenBank/DDBJ whole genome shotgun (WGS) entry which is preliminary data.</text>
</comment>
<dbReference type="EMBL" id="PYGD01000001">
    <property type="protein sequence ID" value="PSK94595.1"/>
    <property type="molecule type" value="Genomic_DNA"/>
</dbReference>
<evidence type="ECO:0000313" key="1">
    <source>
        <dbReference type="EMBL" id="PSK94595.1"/>
    </source>
</evidence>
<dbReference type="OrthoDB" id="978436at2"/>